<feature type="compositionally biased region" description="Basic residues" evidence="1">
    <location>
        <begin position="469"/>
        <end position="482"/>
    </location>
</feature>
<gene>
    <name evidence="3" type="ORF">D5H78_02685</name>
</gene>
<comment type="caution">
    <text evidence="3">The sequence shown here is derived from an EMBL/GenBank/DDBJ whole genome shotgun (WGS) entry which is preliminary data.</text>
</comment>
<dbReference type="OrthoDB" id="3774626at2"/>
<dbReference type="EMBL" id="QZEZ01000001">
    <property type="protein sequence ID" value="RJK97894.1"/>
    <property type="molecule type" value="Genomic_DNA"/>
</dbReference>
<evidence type="ECO:0000313" key="3">
    <source>
        <dbReference type="EMBL" id="RJK97894.1"/>
    </source>
</evidence>
<proteinExistence type="predicted"/>
<organism evidence="3 4">
    <name type="scientific">Vallicoccus soli</name>
    <dbReference type="NCBI Taxonomy" id="2339232"/>
    <lineage>
        <taxon>Bacteria</taxon>
        <taxon>Bacillati</taxon>
        <taxon>Actinomycetota</taxon>
        <taxon>Actinomycetes</taxon>
        <taxon>Motilibacterales</taxon>
        <taxon>Vallicoccaceae</taxon>
        <taxon>Vallicoccus</taxon>
    </lineage>
</organism>
<feature type="transmembrane region" description="Helical" evidence="2">
    <location>
        <begin position="127"/>
        <end position="149"/>
    </location>
</feature>
<feature type="transmembrane region" description="Helical" evidence="2">
    <location>
        <begin position="53"/>
        <end position="73"/>
    </location>
</feature>
<feature type="transmembrane region" description="Helical" evidence="2">
    <location>
        <begin position="297"/>
        <end position="318"/>
    </location>
</feature>
<feature type="transmembrane region" description="Helical" evidence="2">
    <location>
        <begin position="85"/>
        <end position="107"/>
    </location>
</feature>
<dbReference type="PANTHER" id="PTHR37422:SF13">
    <property type="entry name" value="LIPOPOLYSACCHARIDE BIOSYNTHESIS PROTEIN PA4999-RELATED"/>
    <property type="match status" value="1"/>
</dbReference>
<evidence type="ECO:0008006" key="5">
    <source>
        <dbReference type="Google" id="ProtNLM"/>
    </source>
</evidence>
<dbReference type="Proteomes" id="UP000265614">
    <property type="component" value="Unassembled WGS sequence"/>
</dbReference>
<sequence length="499" mass="54056">MTVLQPAPAARAPRGGAERPRAAGPARPGRGSWLERRLGPAWPLKVLLLGFPLWWALGLASFVFLLLAVPMAVQVVRRGPLKVPAGFGVWVLFLAWMLLGVLVLWADAPGTLGGGGPERLLTYGYRVLWYLAITVAMLYPMSLPSWVLPTLDVARWLGALFLVCVLGGLAGIAFPHLEFTSLAELVVPGARQEGWVHSLVHPSLTTYSDFLGYEQPRPKAPFVYPNAWGNNVGLLLPFFVVGWLTAPQRWRRWAVPVVLAAAAAPIAFSLNRGLWLGLGLVVVYTAVQLARSGRLAALWALTVAGLVAAAVLVASPLWSTVTLRIDTPHSNDRRGTVAEVVTTTTLEGSPLLGYGSTRQVDGSFASIAGGKTPDCRQCAAPPLGTQGFMWRLVFTTGFVGTALFLGFLAVQLLRHVRRRTPAAVLGCLALLTSGLFFFVYDSLESPLFVLMLAVGLMNRERLEDEVRRRTGRTRPRVPRPPRRVPPPVRDGATALDAAR</sequence>
<feature type="transmembrane region" description="Helical" evidence="2">
    <location>
        <begin position="156"/>
        <end position="177"/>
    </location>
</feature>
<keyword evidence="2" id="KW-1133">Transmembrane helix</keyword>
<feature type="compositionally biased region" description="Low complexity" evidence="1">
    <location>
        <begin position="1"/>
        <end position="15"/>
    </location>
</feature>
<evidence type="ECO:0000256" key="2">
    <source>
        <dbReference type="SAM" id="Phobius"/>
    </source>
</evidence>
<dbReference type="AlphaFoldDB" id="A0A3A3Z3A3"/>
<protein>
    <recommendedName>
        <fullName evidence="5">O-antigen ligase domain-containing protein</fullName>
    </recommendedName>
</protein>
<dbReference type="RefSeq" id="WP_119948820.1">
    <property type="nucleotide sequence ID" value="NZ_QZEZ01000001.1"/>
</dbReference>
<dbReference type="PANTHER" id="PTHR37422">
    <property type="entry name" value="TEICHURONIC ACID BIOSYNTHESIS PROTEIN TUAE"/>
    <property type="match status" value="1"/>
</dbReference>
<evidence type="ECO:0000256" key="1">
    <source>
        <dbReference type="SAM" id="MobiDB-lite"/>
    </source>
</evidence>
<evidence type="ECO:0000313" key="4">
    <source>
        <dbReference type="Proteomes" id="UP000265614"/>
    </source>
</evidence>
<keyword evidence="4" id="KW-1185">Reference proteome</keyword>
<accession>A0A3A3Z3A3</accession>
<feature type="transmembrane region" description="Helical" evidence="2">
    <location>
        <begin position="422"/>
        <end position="440"/>
    </location>
</feature>
<name>A0A3A3Z3A3_9ACTN</name>
<feature type="region of interest" description="Disordered" evidence="1">
    <location>
        <begin position="466"/>
        <end position="499"/>
    </location>
</feature>
<keyword evidence="2" id="KW-0472">Membrane</keyword>
<feature type="transmembrane region" description="Helical" evidence="2">
    <location>
        <begin position="388"/>
        <end position="410"/>
    </location>
</feature>
<reference evidence="3 4" key="1">
    <citation type="submission" date="2018-09" db="EMBL/GenBank/DDBJ databases">
        <title>YIM 75000 draft genome.</title>
        <authorList>
            <person name="Tang S."/>
            <person name="Feng Y."/>
        </authorList>
    </citation>
    <scope>NUCLEOTIDE SEQUENCE [LARGE SCALE GENOMIC DNA]</scope>
    <source>
        <strain evidence="3 4">YIM 75000</strain>
    </source>
</reference>
<feature type="transmembrane region" description="Helical" evidence="2">
    <location>
        <begin position="227"/>
        <end position="246"/>
    </location>
</feature>
<keyword evidence="2" id="KW-0812">Transmembrane</keyword>
<dbReference type="InterPro" id="IPR051533">
    <property type="entry name" value="WaaL-like"/>
</dbReference>
<feature type="region of interest" description="Disordered" evidence="1">
    <location>
        <begin position="1"/>
        <end position="30"/>
    </location>
</feature>